<feature type="transmembrane region" description="Helical" evidence="7">
    <location>
        <begin position="246"/>
        <end position="271"/>
    </location>
</feature>
<dbReference type="PANTHER" id="PTHR47989:SF23">
    <property type="entry name" value="RECEPTOR-LIKE SERINE_THREONINE-PROTEIN KINASE NCRK ISOFORM X1"/>
    <property type="match status" value="1"/>
</dbReference>
<dbReference type="InterPro" id="IPR008271">
    <property type="entry name" value="Ser/Thr_kinase_AS"/>
</dbReference>
<dbReference type="GO" id="GO:0004674">
    <property type="term" value="F:protein serine/threonine kinase activity"/>
    <property type="evidence" value="ECO:0007669"/>
    <property type="project" value="UniProtKB-KW"/>
</dbReference>
<dbReference type="PROSITE" id="PS00107">
    <property type="entry name" value="PROTEIN_KINASE_ATP"/>
    <property type="match status" value="1"/>
</dbReference>
<feature type="binding site" evidence="6">
    <location>
        <position position="386"/>
    </location>
    <ligand>
        <name>ATP</name>
        <dbReference type="ChEBI" id="CHEBI:30616"/>
    </ligand>
</feature>
<dbReference type="InterPro" id="IPR000719">
    <property type="entry name" value="Prot_kinase_dom"/>
</dbReference>
<protein>
    <recommendedName>
        <fullName evidence="8">Protein kinase domain-containing protein</fullName>
    </recommendedName>
</protein>
<dbReference type="Gene3D" id="3.30.200.20">
    <property type="entry name" value="Phosphorylase Kinase, domain 1"/>
    <property type="match status" value="1"/>
</dbReference>
<dbReference type="Proteomes" id="UP000825935">
    <property type="component" value="Chromosome 32"/>
</dbReference>
<dbReference type="OrthoDB" id="1890790at2759"/>
<evidence type="ECO:0000256" key="2">
    <source>
        <dbReference type="ARBA" id="ARBA00022679"/>
    </source>
</evidence>
<dbReference type="CDD" id="cd14066">
    <property type="entry name" value="STKc_IRAK"/>
    <property type="match status" value="1"/>
</dbReference>
<keyword evidence="7" id="KW-1133">Transmembrane helix</keyword>
<evidence type="ECO:0000256" key="3">
    <source>
        <dbReference type="ARBA" id="ARBA00022741"/>
    </source>
</evidence>
<dbReference type="PROSITE" id="PS50011">
    <property type="entry name" value="PROTEIN_KINASE_DOM"/>
    <property type="match status" value="1"/>
</dbReference>
<keyword evidence="5 6" id="KW-0067">ATP-binding</keyword>
<evidence type="ECO:0000256" key="6">
    <source>
        <dbReference type="PROSITE-ProRule" id="PRU10141"/>
    </source>
</evidence>
<accession>A0A8T2QSX0</accession>
<dbReference type="PANTHER" id="PTHR47989">
    <property type="entry name" value="OS01G0750732 PROTEIN"/>
    <property type="match status" value="1"/>
</dbReference>
<name>A0A8T2QSX0_CERRI</name>
<dbReference type="AlphaFoldDB" id="A0A8T2QSX0"/>
<organism evidence="9 10">
    <name type="scientific">Ceratopteris richardii</name>
    <name type="common">Triangle waterfern</name>
    <dbReference type="NCBI Taxonomy" id="49495"/>
    <lineage>
        <taxon>Eukaryota</taxon>
        <taxon>Viridiplantae</taxon>
        <taxon>Streptophyta</taxon>
        <taxon>Embryophyta</taxon>
        <taxon>Tracheophyta</taxon>
        <taxon>Polypodiopsida</taxon>
        <taxon>Polypodiidae</taxon>
        <taxon>Polypodiales</taxon>
        <taxon>Pteridineae</taxon>
        <taxon>Pteridaceae</taxon>
        <taxon>Parkerioideae</taxon>
        <taxon>Ceratopteris</taxon>
    </lineage>
</organism>
<sequence>MVNFNRRQFMLVIPVERRLILTRTGNACQCRLLAFGILIATVLWEGVHAMVGNETWPCLCSRTGLIGIQFYTGDEKMGFTECDCSEIGGHCLFREKDQKLCFTGCLMCPAGLIMDPFNSANVTCTCTNPLFITVRLTQIQLSNYTLSLEKAYIKNLASSLTLTPSQIIPSARRNGSVILDLYILSNHQDQNFLVKTRDQLLQRNTTEDGVLWSSSIGLWNLIYVGNVSSDPGQSFNNHERDLDGKIFIVILALCSTLAIAMLVLSTMLLLYKKKRGPKQFPVIWLDEDSSSSGFRTLLSHRSSSADKFQIYDNTCFTGSTGCIGKRSIKLSSKLSPFLGMVTRQFLFSELQEATGGFCKSNLIGIGGSSSVYRGRLKDGRDVAIKKLNKLEGESLDREFLLEVELLSRLHHFHLVPLLGYCIETPKREVERLLVYEYMPNGNLREHLNHSLGKENLNWGARLKIALGAARGLEYLHEAAEPRVLHRDFKSNNILLDGKWRAKVADFGMAKIVKEVDSNLCPSSPAQMMGTFGYFAPEYAMMGRASAKSDVFSFGVVLLELLSGRKPVDKSVPLGQESLVIWALPLLRNCSRVINELVDPALKHDLPVDDVQKMAYLAWLCLQIDPESRPSMTFVVQVLASLVPENSVQVNEFRSLMAPHDHIVPWAQGYGFSRDINVSSHMSASLLQEQTLPSWKIPNKQMWLLETEDEKNIDQPGNGELSRTSLTSISLSAAEYLEKFTAMTSADQMKMGNEEADLVEPRLEYFWQNNGIMMPEQSPSR</sequence>
<evidence type="ECO:0000256" key="1">
    <source>
        <dbReference type="ARBA" id="ARBA00022527"/>
    </source>
</evidence>
<keyword evidence="1" id="KW-0723">Serine/threonine-protein kinase</keyword>
<keyword evidence="10" id="KW-1185">Reference proteome</keyword>
<keyword evidence="4" id="KW-0418">Kinase</keyword>
<keyword evidence="3 6" id="KW-0547">Nucleotide-binding</keyword>
<dbReference type="EMBL" id="CM035437">
    <property type="protein sequence ID" value="KAH7287099.1"/>
    <property type="molecule type" value="Genomic_DNA"/>
</dbReference>
<keyword evidence="7" id="KW-0472">Membrane</keyword>
<keyword evidence="7" id="KW-0812">Transmembrane</keyword>
<evidence type="ECO:0000256" key="5">
    <source>
        <dbReference type="ARBA" id="ARBA00022840"/>
    </source>
</evidence>
<dbReference type="PROSITE" id="PS00108">
    <property type="entry name" value="PROTEIN_KINASE_ST"/>
    <property type="match status" value="1"/>
</dbReference>
<keyword evidence="2" id="KW-0808">Transferase</keyword>
<feature type="domain" description="Protein kinase" evidence="8">
    <location>
        <begin position="357"/>
        <end position="641"/>
    </location>
</feature>
<evidence type="ECO:0000256" key="4">
    <source>
        <dbReference type="ARBA" id="ARBA00022777"/>
    </source>
</evidence>
<dbReference type="Pfam" id="PF07714">
    <property type="entry name" value="PK_Tyr_Ser-Thr"/>
    <property type="match status" value="1"/>
</dbReference>
<evidence type="ECO:0000256" key="7">
    <source>
        <dbReference type="SAM" id="Phobius"/>
    </source>
</evidence>
<dbReference type="FunFam" id="3.30.200.20:FF:000415">
    <property type="entry name" value="receptor-like serine/threonine-protein kinase NCRK"/>
    <property type="match status" value="1"/>
</dbReference>
<gene>
    <name evidence="9" type="ORF">KP509_32G038200</name>
</gene>
<dbReference type="FunFam" id="1.10.510.10:FF:000095">
    <property type="entry name" value="protein STRUBBELIG-RECEPTOR FAMILY 8"/>
    <property type="match status" value="1"/>
</dbReference>
<evidence type="ECO:0000313" key="10">
    <source>
        <dbReference type="Proteomes" id="UP000825935"/>
    </source>
</evidence>
<dbReference type="InterPro" id="IPR001245">
    <property type="entry name" value="Ser-Thr/Tyr_kinase_cat_dom"/>
</dbReference>
<proteinExistence type="predicted"/>
<dbReference type="GO" id="GO:0005524">
    <property type="term" value="F:ATP binding"/>
    <property type="evidence" value="ECO:0007669"/>
    <property type="project" value="UniProtKB-UniRule"/>
</dbReference>
<dbReference type="Gene3D" id="1.10.510.10">
    <property type="entry name" value="Transferase(Phosphotransferase) domain 1"/>
    <property type="match status" value="1"/>
</dbReference>
<evidence type="ECO:0000259" key="8">
    <source>
        <dbReference type="PROSITE" id="PS50011"/>
    </source>
</evidence>
<evidence type="ECO:0000313" key="9">
    <source>
        <dbReference type="EMBL" id="KAH7287099.1"/>
    </source>
</evidence>
<comment type="caution">
    <text evidence="9">The sequence shown here is derived from an EMBL/GenBank/DDBJ whole genome shotgun (WGS) entry which is preliminary data.</text>
</comment>
<reference evidence="9" key="1">
    <citation type="submission" date="2021-08" db="EMBL/GenBank/DDBJ databases">
        <title>WGS assembly of Ceratopteris richardii.</title>
        <authorList>
            <person name="Marchant D.B."/>
            <person name="Chen G."/>
            <person name="Jenkins J."/>
            <person name="Shu S."/>
            <person name="Leebens-Mack J."/>
            <person name="Grimwood J."/>
            <person name="Schmutz J."/>
            <person name="Soltis P."/>
            <person name="Soltis D."/>
            <person name="Chen Z.-H."/>
        </authorList>
    </citation>
    <scope>NUCLEOTIDE SEQUENCE</scope>
    <source>
        <strain evidence="9">Whitten #5841</strain>
        <tissue evidence="9">Leaf</tissue>
    </source>
</reference>
<dbReference type="InterPro" id="IPR011009">
    <property type="entry name" value="Kinase-like_dom_sf"/>
</dbReference>
<dbReference type="InterPro" id="IPR017441">
    <property type="entry name" value="Protein_kinase_ATP_BS"/>
</dbReference>
<dbReference type="SUPFAM" id="SSF56112">
    <property type="entry name" value="Protein kinase-like (PK-like)"/>
    <property type="match status" value="1"/>
</dbReference>
<dbReference type="OMA" id="WFLIDER"/>